<dbReference type="Gene3D" id="3.30.70.100">
    <property type="match status" value="1"/>
</dbReference>
<dbReference type="KEGG" id="pact:CA264_21280"/>
<keyword evidence="4" id="KW-1185">Reference proteome</keyword>
<keyword evidence="1" id="KW-0732">Signal</keyword>
<reference evidence="4" key="1">
    <citation type="submission" date="2017-05" db="EMBL/GenBank/DDBJ databases">
        <authorList>
            <person name="Ray J."/>
            <person name="Price M."/>
            <person name="Deutschbauer A."/>
        </authorList>
    </citation>
    <scope>NUCLEOTIDE SEQUENCE [LARGE SCALE GENOMIC DNA]</scope>
    <source>
        <strain evidence="4">DSM 19842</strain>
        <plasmid evidence="4">unnamed</plasmid>
    </source>
</reference>
<accession>A0A1X9YZ45</accession>
<protein>
    <recommendedName>
        <fullName evidence="2">HMA domain-containing protein</fullName>
    </recommendedName>
</protein>
<gene>
    <name evidence="3" type="ORF">CA264_21280</name>
</gene>
<dbReference type="EMBL" id="CP021236">
    <property type="protein sequence ID" value="ARS38083.1"/>
    <property type="molecule type" value="Genomic_DNA"/>
</dbReference>
<dbReference type="RefSeq" id="WP_025603836.1">
    <property type="nucleotide sequence ID" value="NZ_CP021236.1"/>
</dbReference>
<dbReference type="Pfam" id="PF00403">
    <property type="entry name" value="HMA"/>
    <property type="match status" value="1"/>
</dbReference>
<evidence type="ECO:0000256" key="1">
    <source>
        <dbReference type="SAM" id="SignalP"/>
    </source>
</evidence>
<proteinExistence type="predicted"/>
<dbReference type="PROSITE" id="PS50846">
    <property type="entry name" value="HMA_2"/>
    <property type="match status" value="1"/>
</dbReference>
<dbReference type="OrthoDB" id="5513217at2"/>
<dbReference type="STRING" id="709015.GCA_000472485_00064"/>
<dbReference type="CDD" id="cd00371">
    <property type="entry name" value="HMA"/>
    <property type="match status" value="1"/>
</dbReference>
<evidence type="ECO:0000259" key="2">
    <source>
        <dbReference type="PROSITE" id="PS50846"/>
    </source>
</evidence>
<sequence>MRKNILTIALMIGSFATVSVQAQDDKSKSQEVTQAVKSTTFEASGKCGMCKKRIENAALGLEGVQSASWDVESKVLAVKYDPATVTEADIQKQVAGVGHDTEQVKATDEAYSSLPGCCKYERN</sequence>
<dbReference type="Proteomes" id="UP000266292">
    <property type="component" value="Plasmid unnamed"/>
</dbReference>
<evidence type="ECO:0000313" key="3">
    <source>
        <dbReference type="EMBL" id="ARS38083.1"/>
    </source>
</evidence>
<dbReference type="InterPro" id="IPR036163">
    <property type="entry name" value="HMA_dom_sf"/>
</dbReference>
<feature type="signal peptide" evidence="1">
    <location>
        <begin position="1"/>
        <end position="22"/>
    </location>
</feature>
<feature type="chain" id="PRO_5010996407" description="HMA domain-containing protein" evidence="1">
    <location>
        <begin position="23"/>
        <end position="123"/>
    </location>
</feature>
<dbReference type="AlphaFoldDB" id="A0A1X9YZ45"/>
<evidence type="ECO:0000313" key="4">
    <source>
        <dbReference type="Proteomes" id="UP000266292"/>
    </source>
</evidence>
<dbReference type="InterPro" id="IPR006121">
    <property type="entry name" value="HMA_dom"/>
</dbReference>
<dbReference type="GO" id="GO:0046872">
    <property type="term" value="F:metal ion binding"/>
    <property type="evidence" value="ECO:0007669"/>
    <property type="project" value="InterPro"/>
</dbReference>
<organism evidence="3 4">
    <name type="scientific">Pontibacter actiniarum</name>
    <dbReference type="NCBI Taxonomy" id="323450"/>
    <lineage>
        <taxon>Bacteria</taxon>
        <taxon>Pseudomonadati</taxon>
        <taxon>Bacteroidota</taxon>
        <taxon>Cytophagia</taxon>
        <taxon>Cytophagales</taxon>
        <taxon>Hymenobacteraceae</taxon>
        <taxon>Pontibacter</taxon>
    </lineage>
</organism>
<geneLocation type="plasmid" evidence="3 4">
    <name>unnamed</name>
</geneLocation>
<dbReference type="SUPFAM" id="SSF55008">
    <property type="entry name" value="HMA, heavy metal-associated domain"/>
    <property type="match status" value="1"/>
</dbReference>
<keyword evidence="3" id="KW-0614">Plasmid</keyword>
<feature type="domain" description="HMA" evidence="2">
    <location>
        <begin position="32"/>
        <end position="102"/>
    </location>
</feature>
<name>A0A1X9YZ45_9BACT</name>